<sequence length="265" mass="30476">MKSSVERSHHGLLINLDNFESQEAINSPYVLTSPRSLKACKKAGVKPVELLYRTCHEIATELGISVNHVRNIHTQQETERQRKLELCRRVRDELKTKQSRFHFFQRKSQTNKYINKGNNAKHKPLNKNLVTDSDDSRWNSPQQHYPTTPDIQRYSTTPDVPTLTSDESRKQVEPSKDRIFSEFRNRAKTHEVFHPRPPSTIPCASSPDSFQARSSFGRFAERNQNAPIFPRKNSDPGLPANATERNDVKMCSKTMPPRSLHFAGK</sequence>
<feature type="compositionally biased region" description="Polar residues" evidence="1">
    <location>
        <begin position="138"/>
        <end position="165"/>
    </location>
</feature>
<feature type="region of interest" description="Disordered" evidence="1">
    <location>
        <begin position="108"/>
        <end position="176"/>
    </location>
</feature>
<dbReference type="InterPro" id="IPR029090">
    <property type="entry name" value="DUF4659"/>
</dbReference>
<dbReference type="EMBL" id="HBUF01238606">
    <property type="protein sequence ID" value="CAG6676077.1"/>
    <property type="molecule type" value="Transcribed_RNA"/>
</dbReference>
<dbReference type="PANTHER" id="PTHR33663">
    <property type="entry name" value="COILED-COIL DOMAIN-CONTAINING PROTEIN 177"/>
    <property type="match status" value="1"/>
</dbReference>
<proteinExistence type="predicted"/>
<organism evidence="2">
    <name type="scientific">Cacopsylla melanoneura</name>
    <dbReference type="NCBI Taxonomy" id="428564"/>
    <lineage>
        <taxon>Eukaryota</taxon>
        <taxon>Metazoa</taxon>
        <taxon>Ecdysozoa</taxon>
        <taxon>Arthropoda</taxon>
        <taxon>Hexapoda</taxon>
        <taxon>Insecta</taxon>
        <taxon>Pterygota</taxon>
        <taxon>Neoptera</taxon>
        <taxon>Paraneoptera</taxon>
        <taxon>Hemiptera</taxon>
        <taxon>Sternorrhyncha</taxon>
        <taxon>Psylloidea</taxon>
        <taxon>Psyllidae</taxon>
        <taxon>Psyllinae</taxon>
        <taxon>Cacopsylla</taxon>
    </lineage>
</organism>
<protein>
    <submittedName>
        <fullName evidence="2">Coiled-coil domain-containing protein 177</fullName>
    </submittedName>
</protein>
<dbReference type="PANTHER" id="PTHR33663:SF2">
    <property type="entry name" value="COILED-COIL DOMAIN-CONTAINING PROTEIN 177"/>
    <property type="match status" value="1"/>
</dbReference>
<feature type="compositionally biased region" description="Polar residues" evidence="1">
    <location>
        <begin position="108"/>
        <end position="118"/>
    </location>
</feature>
<accession>A0A8D8T181</accession>
<evidence type="ECO:0000313" key="2">
    <source>
        <dbReference type="EMBL" id="CAG6676077.1"/>
    </source>
</evidence>
<reference evidence="2" key="1">
    <citation type="submission" date="2021-05" db="EMBL/GenBank/DDBJ databases">
        <authorList>
            <person name="Alioto T."/>
            <person name="Alioto T."/>
            <person name="Gomez Garrido J."/>
        </authorList>
    </citation>
    <scope>NUCLEOTIDE SEQUENCE</scope>
</reference>
<feature type="compositionally biased region" description="Basic and acidic residues" evidence="1">
    <location>
        <begin position="166"/>
        <end position="176"/>
    </location>
</feature>
<evidence type="ECO:0000256" key="1">
    <source>
        <dbReference type="SAM" id="MobiDB-lite"/>
    </source>
</evidence>
<name>A0A8D8T181_9HEMI</name>
<feature type="region of interest" description="Disordered" evidence="1">
    <location>
        <begin position="222"/>
        <end position="246"/>
    </location>
</feature>
<dbReference type="AlphaFoldDB" id="A0A8D8T181"/>